<comment type="subcellular location">
    <subcellularLocation>
        <location evidence="1">Cell membrane</location>
        <topology evidence="1">Lipid-anchor</topology>
    </subcellularLocation>
</comment>
<dbReference type="GO" id="GO:0042597">
    <property type="term" value="C:periplasmic space"/>
    <property type="evidence" value="ECO:0007669"/>
    <property type="project" value="UniProtKB-ARBA"/>
</dbReference>
<dbReference type="Gene3D" id="3.10.105.10">
    <property type="entry name" value="Dipeptide-binding Protein, Domain 3"/>
    <property type="match status" value="1"/>
</dbReference>
<feature type="domain" description="Solute-binding protein family 5" evidence="6">
    <location>
        <begin position="87"/>
        <end position="442"/>
    </location>
</feature>
<evidence type="ECO:0000256" key="1">
    <source>
        <dbReference type="ARBA" id="ARBA00004193"/>
    </source>
</evidence>
<dbReference type="AlphaFoldDB" id="A0A917EX86"/>
<dbReference type="PROSITE" id="PS51257">
    <property type="entry name" value="PROKAR_LIPOPROTEIN"/>
    <property type="match status" value="1"/>
</dbReference>
<evidence type="ECO:0000313" key="8">
    <source>
        <dbReference type="Proteomes" id="UP000598775"/>
    </source>
</evidence>
<sequence length="525" mass="55109">MAIKKVQRRTAVLLAIVTSGVLALAGCSAGTPDSTDSGSAQQGDTLTVATPYSAKSLDPTGEGVDPVNALYIIPAYDSLTRMTADGQIQPDLATSWAYSDNNTTFQLTIRDGVKFADGTPLTADAVAQSLNYSRANGVNKNFLGTVTDVTASGPDTVVIKTSTPNDSLPSILSQRFRLASIMNPTGIANPESMKSSTFGAGPYVLDAQDTVVGDHYTYVPSTNYWDPSKIHWKKIVLKVAGTTATALQAVQNGEAELMNGDATTGTAAQASGLTVSTGAYGLTGINVQDRDGTIVPALKDPRVRQALSYAVDRNAIATAVYNGYGVPGASMVVKGFPGYEDNLDAAYSYDPEKAKSLLAEAGYPDGISFDVSTGSIQNTNLMAQAVVQQWAQVGIKANLTTYTDQNQMYADILAGKYPVSIFTWGGLTPFTDSGAFYTGGKTTMNPFGITDDSITALVTKAQAASGSEASDLYNQAWLAGMQLGYFSNIYTRKAVAISDPAKITGVDIGPTNPIVDIAWTVVPVQ</sequence>
<keyword evidence="4 5" id="KW-0732">Signal</keyword>
<dbReference type="InterPro" id="IPR030678">
    <property type="entry name" value="Peptide/Ni-bd"/>
</dbReference>
<evidence type="ECO:0000256" key="3">
    <source>
        <dbReference type="ARBA" id="ARBA00022448"/>
    </source>
</evidence>
<dbReference type="GO" id="GO:0043190">
    <property type="term" value="C:ATP-binding cassette (ABC) transporter complex"/>
    <property type="evidence" value="ECO:0007669"/>
    <property type="project" value="InterPro"/>
</dbReference>
<evidence type="ECO:0000256" key="5">
    <source>
        <dbReference type="SAM" id="SignalP"/>
    </source>
</evidence>
<name>A0A917EX86_9MICO</name>
<evidence type="ECO:0000256" key="2">
    <source>
        <dbReference type="ARBA" id="ARBA00005695"/>
    </source>
</evidence>
<dbReference type="PANTHER" id="PTHR30290:SF10">
    <property type="entry name" value="PERIPLASMIC OLIGOPEPTIDE-BINDING PROTEIN-RELATED"/>
    <property type="match status" value="1"/>
</dbReference>
<dbReference type="GO" id="GO:1904680">
    <property type="term" value="F:peptide transmembrane transporter activity"/>
    <property type="evidence" value="ECO:0007669"/>
    <property type="project" value="TreeGrafter"/>
</dbReference>
<dbReference type="InterPro" id="IPR039424">
    <property type="entry name" value="SBP_5"/>
</dbReference>
<evidence type="ECO:0000259" key="6">
    <source>
        <dbReference type="Pfam" id="PF00496"/>
    </source>
</evidence>
<comment type="similarity">
    <text evidence="2">Belongs to the bacterial solute-binding protein 5 family.</text>
</comment>
<dbReference type="InterPro" id="IPR023765">
    <property type="entry name" value="SBP_5_CS"/>
</dbReference>
<dbReference type="Proteomes" id="UP000598775">
    <property type="component" value="Unassembled WGS sequence"/>
</dbReference>
<dbReference type="Gene3D" id="3.40.190.10">
    <property type="entry name" value="Periplasmic binding protein-like II"/>
    <property type="match status" value="1"/>
</dbReference>
<keyword evidence="8" id="KW-1185">Reference proteome</keyword>
<dbReference type="RefSeq" id="WP_188674782.1">
    <property type="nucleotide sequence ID" value="NZ_BMGP01000002.1"/>
</dbReference>
<accession>A0A917EX86</accession>
<feature type="signal peptide" evidence="5">
    <location>
        <begin position="1"/>
        <end position="25"/>
    </location>
</feature>
<dbReference type="EMBL" id="BMGP01000002">
    <property type="protein sequence ID" value="GGF18411.1"/>
    <property type="molecule type" value="Genomic_DNA"/>
</dbReference>
<protein>
    <submittedName>
        <fullName evidence="7">Peptide ABC transporter substrate-binding protein</fullName>
    </submittedName>
</protein>
<organism evidence="7 8">
    <name type="scientific">Subtercola lobariae</name>
    <dbReference type="NCBI Taxonomy" id="1588641"/>
    <lineage>
        <taxon>Bacteria</taxon>
        <taxon>Bacillati</taxon>
        <taxon>Actinomycetota</taxon>
        <taxon>Actinomycetes</taxon>
        <taxon>Micrococcales</taxon>
        <taxon>Microbacteriaceae</taxon>
        <taxon>Subtercola</taxon>
    </lineage>
</organism>
<dbReference type="Pfam" id="PF00496">
    <property type="entry name" value="SBP_bac_5"/>
    <property type="match status" value="1"/>
</dbReference>
<dbReference type="PIRSF" id="PIRSF002741">
    <property type="entry name" value="MppA"/>
    <property type="match status" value="1"/>
</dbReference>
<dbReference type="GO" id="GO:0015833">
    <property type="term" value="P:peptide transport"/>
    <property type="evidence" value="ECO:0007669"/>
    <property type="project" value="TreeGrafter"/>
</dbReference>
<evidence type="ECO:0000256" key="4">
    <source>
        <dbReference type="ARBA" id="ARBA00022729"/>
    </source>
</evidence>
<evidence type="ECO:0000313" key="7">
    <source>
        <dbReference type="EMBL" id="GGF18411.1"/>
    </source>
</evidence>
<gene>
    <name evidence="7" type="ORF">GCM10011399_10100</name>
</gene>
<feature type="chain" id="PRO_5038081490" evidence="5">
    <location>
        <begin position="26"/>
        <end position="525"/>
    </location>
</feature>
<dbReference type="PANTHER" id="PTHR30290">
    <property type="entry name" value="PERIPLASMIC BINDING COMPONENT OF ABC TRANSPORTER"/>
    <property type="match status" value="1"/>
</dbReference>
<keyword evidence="3" id="KW-0813">Transport</keyword>
<dbReference type="PROSITE" id="PS01040">
    <property type="entry name" value="SBP_BACTERIAL_5"/>
    <property type="match status" value="1"/>
</dbReference>
<proteinExistence type="inferred from homology"/>
<comment type="caution">
    <text evidence="7">The sequence shown here is derived from an EMBL/GenBank/DDBJ whole genome shotgun (WGS) entry which is preliminary data.</text>
</comment>
<dbReference type="InterPro" id="IPR000914">
    <property type="entry name" value="SBP_5_dom"/>
</dbReference>
<dbReference type="SUPFAM" id="SSF53850">
    <property type="entry name" value="Periplasmic binding protein-like II"/>
    <property type="match status" value="1"/>
</dbReference>
<reference evidence="7 8" key="1">
    <citation type="journal article" date="2014" name="Int. J. Syst. Evol. Microbiol.">
        <title>Complete genome sequence of Corynebacterium casei LMG S-19264T (=DSM 44701T), isolated from a smear-ripened cheese.</title>
        <authorList>
            <consortium name="US DOE Joint Genome Institute (JGI-PGF)"/>
            <person name="Walter F."/>
            <person name="Albersmeier A."/>
            <person name="Kalinowski J."/>
            <person name="Ruckert C."/>
        </authorList>
    </citation>
    <scope>NUCLEOTIDE SEQUENCE [LARGE SCALE GENOMIC DNA]</scope>
    <source>
        <strain evidence="7 8">CGMCC 1.12976</strain>
    </source>
</reference>